<dbReference type="OrthoDB" id="4954884at2"/>
<feature type="binding site" evidence="12">
    <location>
        <position position="68"/>
    </location>
    <ligand>
        <name>[4Fe-4S] cluster</name>
        <dbReference type="ChEBI" id="CHEBI:49883"/>
    </ligand>
</feature>
<evidence type="ECO:0000256" key="11">
    <source>
        <dbReference type="ARBA" id="ARBA00023163"/>
    </source>
</evidence>
<comment type="similarity">
    <text evidence="2 12">Belongs to the WhiB family.</text>
</comment>
<feature type="binding site" evidence="12">
    <location>
        <position position="59"/>
    </location>
    <ligand>
        <name>[4Fe-4S] cluster</name>
        <dbReference type="ChEBI" id="CHEBI:49883"/>
    </ligand>
</feature>
<keyword evidence="15" id="KW-1185">Reference proteome</keyword>
<keyword evidence="8 12" id="KW-0805">Transcription regulation</keyword>
<keyword evidence="4 12" id="KW-0963">Cytoplasm</keyword>
<proteinExistence type="inferred from homology"/>
<dbReference type="GO" id="GO:0045454">
    <property type="term" value="P:cell redox homeostasis"/>
    <property type="evidence" value="ECO:0007669"/>
    <property type="project" value="TreeGrafter"/>
</dbReference>
<dbReference type="InterPro" id="IPR034768">
    <property type="entry name" value="4FE4S_WBL"/>
</dbReference>
<dbReference type="PANTHER" id="PTHR38839:SF5">
    <property type="entry name" value="TRANSCRIPTIONAL REGULATOR WHID"/>
    <property type="match status" value="1"/>
</dbReference>
<keyword evidence="11 12" id="KW-0804">Transcription</keyword>
<dbReference type="GO" id="GO:0045892">
    <property type="term" value="P:negative regulation of DNA-templated transcription"/>
    <property type="evidence" value="ECO:0007669"/>
    <property type="project" value="TreeGrafter"/>
</dbReference>
<keyword evidence="7 12" id="KW-0411">Iron-sulfur</keyword>
<dbReference type="HAMAP" id="MF_01479">
    <property type="entry name" value="WhiB"/>
    <property type="match status" value="1"/>
</dbReference>
<evidence type="ECO:0000256" key="6">
    <source>
        <dbReference type="ARBA" id="ARBA00023004"/>
    </source>
</evidence>
<keyword evidence="6 12" id="KW-0408">Iron</keyword>
<keyword evidence="3 12" id="KW-0004">4Fe-4S</keyword>
<comment type="function">
    <text evidence="12">Acts as a transcriptional regulator. Probably redox-responsive. The apo- but not holo-form probably binds DNA.</text>
</comment>
<evidence type="ECO:0000259" key="13">
    <source>
        <dbReference type="PROSITE" id="PS51674"/>
    </source>
</evidence>
<dbReference type="PROSITE" id="PS51674">
    <property type="entry name" value="4FE4S_WBL"/>
    <property type="match status" value="1"/>
</dbReference>
<feature type="binding site" evidence="12">
    <location>
        <position position="62"/>
    </location>
    <ligand>
        <name>[4Fe-4S] cluster</name>
        <dbReference type="ChEBI" id="CHEBI:49883"/>
    </ligand>
</feature>
<name>A0A239N0S6_9NOCA</name>
<keyword evidence="5 12" id="KW-0479">Metal-binding</keyword>
<protein>
    <recommendedName>
        <fullName evidence="12">Transcriptional regulator WhiB</fullName>
    </recommendedName>
</protein>
<dbReference type="GO" id="GO:0035731">
    <property type="term" value="F:dinitrosyl-iron complex binding"/>
    <property type="evidence" value="ECO:0007669"/>
    <property type="project" value="UniProtKB-UniRule"/>
</dbReference>
<dbReference type="GO" id="GO:0003677">
    <property type="term" value="F:DNA binding"/>
    <property type="evidence" value="ECO:0007669"/>
    <property type="project" value="UniProtKB-UniRule"/>
</dbReference>
<dbReference type="Pfam" id="PF02467">
    <property type="entry name" value="Whib"/>
    <property type="match status" value="1"/>
</dbReference>
<dbReference type="InterPro" id="IPR003482">
    <property type="entry name" value="Whib"/>
</dbReference>
<evidence type="ECO:0000256" key="10">
    <source>
        <dbReference type="ARBA" id="ARBA00023157"/>
    </source>
</evidence>
<dbReference type="EMBL" id="FZOW01000025">
    <property type="protein sequence ID" value="SNT47788.1"/>
    <property type="molecule type" value="Genomic_DNA"/>
</dbReference>
<feature type="binding site" evidence="12">
    <location>
        <position position="29"/>
    </location>
    <ligand>
        <name>[4Fe-4S] cluster</name>
        <dbReference type="ChEBI" id="CHEBI:49883"/>
    </ligand>
</feature>
<dbReference type="GO" id="GO:0005737">
    <property type="term" value="C:cytoplasm"/>
    <property type="evidence" value="ECO:0007669"/>
    <property type="project" value="UniProtKB-SubCell"/>
</dbReference>
<evidence type="ECO:0000256" key="8">
    <source>
        <dbReference type="ARBA" id="ARBA00023015"/>
    </source>
</evidence>
<dbReference type="PANTHER" id="PTHR38839">
    <property type="entry name" value="TRANSCRIPTIONAL REGULATOR WHID-RELATED"/>
    <property type="match status" value="1"/>
</dbReference>
<gene>
    <name evidence="12" type="primary">whiB</name>
    <name evidence="14" type="ORF">SAMN05421642_12512</name>
</gene>
<sequence length="109" mass="12835">MRIRDAPTRVVWLPLPRAEEWEWQLRGSCREKGSSAFFHPWNERGTERVRRDEEAKQICSGCDVLTECRRYALEAREPFGVWGGMSESDRAQVYRSMGSEFERTSRYGD</sequence>
<evidence type="ECO:0000313" key="15">
    <source>
        <dbReference type="Proteomes" id="UP000198327"/>
    </source>
</evidence>
<comment type="PTM">
    <text evidence="12">The Fe-S cluster can be nitrosylated by nitric oxide (NO).</text>
</comment>
<dbReference type="GO" id="GO:0047134">
    <property type="term" value="F:protein-disulfide reductase [NAD(P)H] activity"/>
    <property type="evidence" value="ECO:0007669"/>
    <property type="project" value="TreeGrafter"/>
</dbReference>
<dbReference type="Proteomes" id="UP000198327">
    <property type="component" value="Unassembled WGS sequence"/>
</dbReference>
<keyword evidence="9 12" id="KW-0238">DNA-binding</keyword>
<evidence type="ECO:0000256" key="4">
    <source>
        <dbReference type="ARBA" id="ARBA00022490"/>
    </source>
</evidence>
<comment type="cofactor">
    <cofactor evidence="12">
        <name>[4Fe-4S] cluster</name>
        <dbReference type="ChEBI" id="CHEBI:49883"/>
    </cofactor>
    <text evidence="12">Binds 1 [4Fe-4S] cluster per subunit. Following nitrosylation of the [4Fe-4S] cluster binds 1 [4Fe-8(NO)] cluster per subunit.</text>
</comment>
<dbReference type="AlphaFoldDB" id="A0A239N0S6"/>
<evidence type="ECO:0000256" key="3">
    <source>
        <dbReference type="ARBA" id="ARBA00022485"/>
    </source>
</evidence>
<dbReference type="GO" id="GO:0051539">
    <property type="term" value="F:4 iron, 4 sulfur cluster binding"/>
    <property type="evidence" value="ECO:0007669"/>
    <property type="project" value="UniProtKB-UniRule"/>
</dbReference>
<evidence type="ECO:0000256" key="1">
    <source>
        <dbReference type="ARBA" id="ARBA00004496"/>
    </source>
</evidence>
<evidence type="ECO:0000313" key="14">
    <source>
        <dbReference type="EMBL" id="SNT47788.1"/>
    </source>
</evidence>
<comment type="subcellular location">
    <subcellularLocation>
        <location evidence="1 12">Cytoplasm</location>
    </subcellularLocation>
</comment>
<dbReference type="GO" id="GO:0046872">
    <property type="term" value="F:metal ion binding"/>
    <property type="evidence" value="ECO:0007669"/>
    <property type="project" value="UniProtKB-KW"/>
</dbReference>
<dbReference type="RefSeq" id="WP_089252094.1">
    <property type="nucleotide sequence ID" value="NZ_FZOW01000025.1"/>
</dbReference>
<evidence type="ECO:0000256" key="5">
    <source>
        <dbReference type="ARBA" id="ARBA00022723"/>
    </source>
</evidence>
<comment type="PTM">
    <text evidence="12">Upon Fe-S cluster removal intramolecular disulfide bonds are formed.</text>
</comment>
<evidence type="ECO:0000256" key="9">
    <source>
        <dbReference type="ARBA" id="ARBA00023125"/>
    </source>
</evidence>
<organism evidence="14 15">
    <name type="scientific">Rhodococcoides kyotonense</name>
    <dbReference type="NCBI Taxonomy" id="398843"/>
    <lineage>
        <taxon>Bacteria</taxon>
        <taxon>Bacillati</taxon>
        <taxon>Actinomycetota</taxon>
        <taxon>Actinomycetes</taxon>
        <taxon>Mycobacteriales</taxon>
        <taxon>Nocardiaceae</taxon>
        <taxon>Rhodococcoides</taxon>
    </lineage>
</organism>
<accession>A0A239N0S6</accession>
<evidence type="ECO:0000256" key="12">
    <source>
        <dbReference type="HAMAP-Rule" id="MF_01479"/>
    </source>
</evidence>
<evidence type="ECO:0000256" key="7">
    <source>
        <dbReference type="ARBA" id="ARBA00023014"/>
    </source>
</evidence>
<feature type="domain" description="4Fe-4S Wbl-type" evidence="13">
    <location>
        <begin position="28"/>
        <end position="92"/>
    </location>
</feature>
<evidence type="ECO:0000256" key="2">
    <source>
        <dbReference type="ARBA" id="ARBA00006597"/>
    </source>
</evidence>
<keyword evidence="10 12" id="KW-1015">Disulfide bond</keyword>
<reference evidence="15" key="1">
    <citation type="submission" date="2017-06" db="EMBL/GenBank/DDBJ databases">
        <authorList>
            <person name="Varghese N."/>
            <person name="Submissions S."/>
        </authorList>
    </citation>
    <scope>NUCLEOTIDE SEQUENCE [LARGE SCALE GENOMIC DNA]</scope>
    <source>
        <strain evidence="15">JCM 23211</strain>
    </source>
</reference>